<dbReference type="Proteomes" id="UP000219167">
    <property type="component" value="Unassembled WGS sequence"/>
</dbReference>
<evidence type="ECO:0000259" key="1">
    <source>
        <dbReference type="Pfam" id="PF01575"/>
    </source>
</evidence>
<dbReference type="CDD" id="cd03454">
    <property type="entry name" value="YdeM"/>
    <property type="match status" value="1"/>
</dbReference>
<dbReference type="SUPFAM" id="SSF54637">
    <property type="entry name" value="Thioesterase/thiol ester dehydrase-isomerase"/>
    <property type="match status" value="1"/>
</dbReference>
<organism evidence="2 3">
    <name type="scientific">Rhizobium subbaraonis</name>
    <dbReference type="NCBI Taxonomy" id="908946"/>
    <lineage>
        <taxon>Bacteria</taxon>
        <taxon>Pseudomonadati</taxon>
        <taxon>Pseudomonadota</taxon>
        <taxon>Alphaproteobacteria</taxon>
        <taxon>Hyphomicrobiales</taxon>
        <taxon>Rhizobiaceae</taxon>
        <taxon>Rhizobium/Agrobacterium group</taxon>
        <taxon>Rhizobium</taxon>
    </lineage>
</organism>
<proteinExistence type="predicted"/>
<feature type="domain" description="MaoC-like" evidence="1">
    <location>
        <begin position="17"/>
        <end position="124"/>
    </location>
</feature>
<dbReference type="OrthoDB" id="9797938at2"/>
<keyword evidence="3" id="KW-1185">Reference proteome</keyword>
<gene>
    <name evidence="2" type="ORF">SAMN05892877_118102</name>
</gene>
<accession>A0A285UVR3</accession>
<dbReference type="InterPro" id="IPR029069">
    <property type="entry name" value="HotDog_dom_sf"/>
</dbReference>
<evidence type="ECO:0000313" key="3">
    <source>
        <dbReference type="Proteomes" id="UP000219167"/>
    </source>
</evidence>
<reference evidence="2 3" key="1">
    <citation type="submission" date="2017-08" db="EMBL/GenBank/DDBJ databases">
        <authorList>
            <person name="de Groot N.N."/>
        </authorList>
    </citation>
    <scope>NUCLEOTIDE SEQUENCE [LARGE SCALE GENOMIC DNA]</scope>
    <source>
        <strain evidence="2 3">JC85</strain>
    </source>
</reference>
<dbReference type="Gene3D" id="3.10.129.10">
    <property type="entry name" value="Hotdog Thioesterase"/>
    <property type="match status" value="1"/>
</dbReference>
<protein>
    <submittedName>
        <fullName evidence="2">Acyl dehydratase</fullName>
    </submittedName>
</protein>
<dbReference type="AlphaFoldDB" id="A0A285UVR3"/>
<dbReference type="EMBL" id="OBQD01000018">
    <property type="protein sequence ID" value="SOC45873.1"/>
    <property type="molecule type" value="Genomic_DNA"/>
</dbReference>
<name>A0A285UVR3_9HYPH</name>
<sequence length="155" mass="17627">MRMAELYALNEKVVLGSLHFSAEDIVRYARQFDPQPFHVDAEAARHSLFGGLCASGWHTCAGWMKTFVAFWSAEYARLKREGLTPPELGPSSGFRDLRWFKPVFAGDTITYSVTLLDVREHRSRTDRILCTILCEGSNQHGEPVIRFESTVLEFV</sequence>
<evidence type="ECO:0000313" key="2">
    <source>
        <dbReference type="EMBL" id="SOC45873.1"/>
    </source>
</evidence>
<dbReference type="Pfam" id="PF01575">
    <property type="entry name" value="MaoC_dehydratas"/>
    <property type="match status" value="1"/>
</dbReference>
<dbReference type="InterPro" id="IPR002539">
    <property type="entry name" value="MaoC-like_dom"/>
</dbReference>
<dbReference type="RefSeq" id="WP_097142296.1">
    <property type="nucleotide sequence ID" value="NZ_OBQD01000018.1"/>
</dbReference>